<organism evidence="4 5">
    <name type="scientific">Viridothelium virens</name>
    <name type="common">Speckled blister lichen</name>
    <name type="synonym">Trypethelium virens</name>
    <dbReference type="NCBI Taxonomy" id="1048519"/>
    <lineage>
        <taxon>Eukaryota</taxon>
        <taxon>Fungi</taxon>
        <taxon>Dikarya</taxon>
        <taxon>Ascomycota</taxon>
        <taxon>Pezizomycotina</taxon>
        <taxon>Dothideomycetes</taxon>
        <taxon>Dothideomycetes incertae sedis</taxon>
        <taxon>Trypetheliales</taxon>
        <taxon>Trypetheliaceae</taxon>
        <taxon>Viridothelium</taxon>
    </lineage>
</organism>
<evidence type="ECO:0000313" key="5">
    <source>
        <dbReference type="Proteomes" id="UP000800092"/>
    </source>
</evidence>
<evidence type="ECO:0000313" key="4">
    <source>
        <dbReference type="EMBL" id="KAF2233931.1"/>
    </source>
</evidence>
<feature type="region of interest" description="Disordered" evidence="1">
    <location>
        <begin position="210"/>
        <end position="282"/>
    </location>
</feature>
<keyword evidence="2" id="KW-1133">Transmembrane helix</keyword>
<dbReference type="OrthoDB" id="5327148at2759"/>
<feature type="compositionally biased region" description="Low complexity" evidence="1">
    <location>
        <begin position="210"/>
        <end position="223"/>
    </location>
</feature>
<evidence type="ECO:0000256" key="2">
    <source>
        <dbReference type="SAM" id="Phobius"/>
    </source>
</evidence>
<feature type="transmembrane region" description="Helical" evidence="2">
    <location>
        <begin position="48"/>
        <end position="67"/>
    </location>
</feature>
<dbReference type="PROSITE" id="PS51257">
    <property type="entry name" value="PROKAR_LIPOPROTEIN"/>
    <property type="match status" value="1"/>
</dbReference>
<dbReference type="AlphaFoldDB" id="A0A6A6H7Z9"/>
<dbReference type="InterPro" id="IPR056019">
    <property type="entry name" value="DUF7598"/>
</dbReference>
<feature type="transmembrane region" description="Helical" evidence="2">
    <location>
        <begin position="87"/>
        <end position="108"/>
    </location>
</feature>
<accession>A0A6A6H7Z9</accession>
<gene>
    <name evidence="4" type="ORF">EV356DRAFT_447428</name>
</gene>
<sequence length="282" mass="30683">MGLSAKSLAGPGYVILNVLRVMNIIALLAVACASVVMLVKTFVVSKFFFFDACSHVITTSISLFLISSEVSLFRSYFARNWPLLSPSHGFVALGISMIVLGINILGNLNKQATSQQSLGLAFWRIVIGSGIIVFVMGFFNMIASYVFCDSSQGITSRMVRAHGATAADEQHSGSPSMTKSYAKHTPVISSPLKSPFKTFSPFKSMQRSSSLPSYYSSGSSDSSPQKPKNERRQSVGPKMPLNISGPLNVNHNFTHLVKPEPTHPADRNSEVSANGEPYHWRI</sequence>
<feature type="transmembrane region" description="Helical" evidence="2">
    <location>
        <begin position="12"/>
        <end position="36"/>
    </location>
</feature>
<evidence type="ECO:0000259" key="3">
    <source>
        <dbReference type="Pfam" id="PF24535"/>
    </source>
</evidence>
<feature type="compositionally biased region" description="Basic and acidic residues" evidence="1">
    <location>
        <begin position="257"/>
        <end position="269"/>
    </location>
</feature>
<dbReference type="Proteomes" id="UP000800092">
    <property type="component" value="Unassembled WGS sequence"/>
</dbReference>
<keyword evidence="2" id="KW-0812">Transmembrane</keyword>
<name>A0A6A6H7Z9_VIRVR</name>
<dbReference type="EMBL" id="ML991802">
    <property type="protein sequence ID" value="KAF2233931.1"/>
    <property type="molecule type" value="Genomic_DNA"/>
</dbReference>
<feature type="transmembrane region" description="Helical" evidence="2">
    <location>
        <begin position="120"/>
        <end position="147"/>
    </location>
</feature>
<keyword evidence="5" id="KW-1185">Reference proteome</keyword>
<protein>
    <recommendedName>
        <fullName evidence="3">DUF7598 domain-containing protein</fullName>
    </recommendedName>
</protein>
<keyword evidence="2" id="KW-0472">Membrane</keyword>
<dbReference type="Pfam" id="PF24535">
    <property type="entry name" value="DUF7598"/>
    <property type="match status" value="1"/>
</dbReference>
<proteinExistence type="predicted"/>
<feature type="domain" description="DUF7598" evidence="3">
    <location>
        <begin position="12"/>
        <end position="146"/>
    </location>
</feature>
<evidence type="ECO:0000256" key="1">
    <source>
        <dbReference type="SAM" id="MobiDB-lite"/>
    </source>
</evidence>
<reference evidence="4" key="1">
    <citation type="journal article" date="2020" name="Stud. Mycol.">
        <title>101 Dothideomycetes genomes: a test case for predicting lifestyles and emergence of pathogens.</title>
        <authorList>
            <person name="Haridas S."/>
            <person name="Albert R."/>
            <person name="Binder M."/>
            <person name="Bloem J."/>
            <person name="Labutti K."/>
            <person name="Salamov A."/>
            <person name="Andreopoulos B."/>
            <person name="Baker S."/>
            <person name="Barry K."/>
            <person name="Bills G."/>
            <person name="Bluhm B."/>
            <person name="Cannon C."/>
            <person name="Castanera R."/>
            <person name="Culley D."/>
            <person name="Daum C."/>
            <person name="Ezra D."/>
            <person name="Gonzalez J."/>
            <person name="Henrissat B."/>
            <person name="Kuo A."/>
            <person name="Liang C."/>
            <person name="Lipzen A."/>
            <person name="Lutzoni F."/>
            <person name="Magnuson J."/>
            <person name="Mondo S."/>
            <person name="Nolan M."/>
            <person name="Ohm R."/>
            <person name="Pangilinan J."/>
            <person name="Park H.-J."/>
            <person name="Ramirez L."/>
            <person name="Alfaro M."/>
            <person name="Sun H."/>
            <person name="Tritt A."/>
            <person name="Yoshinaga Y."/>
            <person name="Zwiers L.-H."/>
            <person name="Turgeon B."/>
            <person name="Goodwin S."/>
            <person name="Spatafora J."/>
            <person name="Crous P."/>
            <person name="Grigoriev I."/>
        </authorList>
    </citation>
    <scope>NUCLEOTIDE SEQUENCE</scope>
    <source>
        <strain evidence="4">Tuck. ex Michener</strain>
    </source>
</reference>